<sequence>MLQFSADIERMEDCEAILEFVRSFCRKEGAIWFSYHFTPIFESPTSHNTFIWARGYPLELQKKYFAEGYRQIDPVPRLTLEHGHILTWREARQLAGGDPAAERYFEVFEEFGIENWAGFALYGPRNRDAFAALTFAEDPEKFEEGRLAHLHTLLQTAHLQICKVMDNAKPEVILSAREREVLTWMGRGKSATETAEILHISPETVKTYVKRVYEKLEANDRVTATVRALKLGLVEL</sequence>
<dbReference type="GO" id="GO:0006355">
    <property type="term" value="P:regulation of DNA-templated transcription"/>
    <property type="evidence" value="ECO:0007669"/>
    <property type="project" value="InterPro"/>
</dbReference>
<evidence type="ECO:0000256" key="1">
    <source>
        <dbReference type="ARBA" id="ARBA00023015"/>
    </source>
</evidence>
<dbReference type="AlphaFoldDB" id="A0A844XTU6"/>
<dbReference type="Proteomes" id="UP000448199">
    <property type="component" value="Unassembled WGS sequence"/>
</dbReference>
<dbReference type="PANTHER" id="PTHR44688:SF16">
    <property type="entry name" value="DNA-BINDING TRANSCRIPTIONAL ACTIVATOR DEVR_DOSR"/>
    <property type="match status" value="1"/>
</dbReference>
<dbReference type="EMBL" id="WTYC01000004">
    <property type="protein sequence ID" value="MXO48408.1"/>
    <property type="molecule type" value="Genomic_DNA"/>
</dbReference>
<keyword evidence="3" id="KW-0804">Transcription</keyword>
<dbReference type="InterPro" id="IPR036388">
    <property type="entry name" value="WH-like_DNA-bd_sf"/>
</dbReference>
<gene>
    <name evidence="5" type="ORF">GRI69_09080</name>
</gene>
<keyword evidence="2" id="KW-0238">DNA-binding</keyword>
<dbReference type="RefSeq" id="WP_160727964.1">
    <property type="nucleotide sequence ID" value="NZ_WTYC01000004.1"/>
</dbReference>
<keyword evidence="6" id="KW-1185">Reference proteome</keyword>
<accession>A0A844XTU6</accession>
<dbReference type="SUPFAM" id="SSF75516">
    <property type="entry name" value="Pheromone-binding domain of LuxR-like quorum-sensing transcription factors"/>
    <property type="match status" value="1"/>
</dbReference>
<dbReference type="PRINTS" id="PR00038">
    <property type="entry name" value="HTHLUXR"/>
</dbReference>
<dbReference type="Pfam" id="PF00196">
    <property type="entry name" value="GerE"/>
    <property type="match status" value="1"/>
</dbReference>
<dbReference type="GO" id="GO:0003677">
    <property type="term" value="F:DNA binding"/>
    <property type="evidence" value="ECO:0007669"/>
    <property type="project" value="UniProtKB-KW"/>
</dbReference>
<protein>
    <recommendedName>
        <fullName evidence="4">HTH luxR-type domain-containing protein</fullName>
    </recommendedName>
</protein>
<dbReference type="SMART" id="SM00421">
    <property type="entry name" value="HTH_LUXR"/>
    <property type="match status" value="1"/>
</dbReference>
<keyword evidence="1" id="KW-0805">Transcription regulation</keyword>
<dbReference type="PANTHER" id="PTHR44688">
    <property type="entry name" value="DNA-BINDING TRANSCRIPTIONAL ACTIVATOR DEVR_DOSR"/>
    <property type="match status" value="1"/>
</dbReference>
<dbReference type="Gene3D" id="3.30.450.80">
    <property type="entry name" value="Transcription factor LuxR-like, autoinducer-binding domain"/>
    <property type="match status" value="1"/>
</dbReference>
<evidence type="ECO:0000313" key="6">
    <source>
        <dbReference type="Proteomes" id="UP000448199"/>
    </source>
</evidence>
<comment type="caution">
    <text evidence="5">The sequence shown here is derived from an EMBL/GenBank/DDBJ whole genome shotgun (WGS) entry which is preliminary data.</text>
</comment>
<evidence type="ECO:0000259" key="4">
    <source>
        <dbReference type="PROSITE" id="PS50043"/>
    </source>
</evidence>
<dbReference type="Pfam" id="PF03472">
    <property type="entry name" value="Autoind_bind"/>
    <property type="match status" value="1"/>
</dbReference>
<evidence type="ECO:0000256" key="2">
    <source>
        <dbReference type="ARBA" id="ARBA00023125"/>
    </source>
</evidence>
<dbReference type="InterPro" id="IPR016032">
    <property type="entry name" value="Sig_transdc_resp-reg_C-effctor"/>
</dbReference>
<evidence type="ECO:0000256" key="3">
    <source>
        <dbReference type="ARBA" id="ARBA00023163"/>
    </source>
</evidence>
<dbReference type="SUPFAM" id="SSF46894">
    <property type="entry name" value="C-terminal effector domain of the bipartite response regulators"/>
    <property type="match status" value="1"/>
</dbReference>
<dbReference type="PROSITE" id="PS50043">
    <property type="entry name" value="HTH_LUXR_2"/>
    <property type="match status" value="1"/>
</dbReference>
<organism evidence="5 6">
    <name type="scientific">Qipengyuania vulgaris</name>
    <dbReference type="NCBI Taxonomy" id="291985"/>
    <lineage>
        <taxon>Bacteria</taxon>
        <taxon>Pseudomonadati</taxon>
        <taxon>Pseudomonadota</taxon>
        <taxon>Alphaproteobacteria</taxon>
        <taxon>Sphingomonadales</taxon>
        <taxon>Erythrobacteraceae</taxon>
        <taxon>Qipengyuania</taxon>
    </lineage>
</organism>
<name>A0A844XTU6_9SPHN</name>
<feature type="domain" description="HTH luxR-type" evidence="4">
    <location>
        <begin position="167"/>
        <end position="232"/>
    </location>
</feature>
<reference evidence="5 6" key="1">
    <citation type="submission" date="2019-12" db="EMBL/GenBank/DDBJ databases">
        <title>Genomic-based taxomic classification of the family Erythrobacteraceae.</title>
        <authorList>
            <person name="Xu L."/>
        </authorList>
    </citation>
    <scope>NUCLEOTIDE SEQUENCE [LARGE SCALE GENOMIC DNA]</scope>
    <source>
        <strain evidence="5 6">DSM 17792</strain>
    </source>
</reference>
<dbReference type="Gene3D" id="1.10.10.10">
    <property type="entry name" value="Winged helix-like DNA-binding domain superfamily/Winged helix DNA-binding domain"/>
    <property type="match status" value="1"/>
</dbReference>
<proteinExistence type="predicted"/>
<dbReference type="InterPro" id="IPR036693">
    <property type="entry name" value="TF_LuxR_autoind-bd_dom_sf"/>
</dbReference>
<dbReference type="OrthoDB" id="3170288at2"/>
<dbReference type="InterPro" id="IPR000792">
    <property type="entry name" value="Tscrpt_reg_LuxR_C"/>
</dbReference>
<dbReference type="InterPro" id="IPR005143">
    <property type="entry name" value="TF_LuxR_autoind-bd_dom"/>
</dbReference>
<dbReference type="CDD" id="cd06170">
    <property type="entry name" value="LuxR_C_like"/>
    <property type="match status" value="1"/>
</dbReference>
<evidence type="ECO:0000313" key="5">
    <source>
        <dbReference type="EMBL" id="MXO48408.1"/>
    </source>
</evidence>